<name>A0AA97PM66_PYRO3</name>
<keyword evidence="3" id="KW-0812">Transmembrane</keyword>
<dbReference type="Pfam" id="PF00328">
    <property type="entry name" value="His_Phos_2"/>
    <property type="match status" value="1"/>
</dbReference>
<evidence type="ECO:0000256" key="1">
    <source>
        <dbReference type="ARBA" id="ARBA00005375"/>
    </source>
</evidence>
<dbReference type="PANTHER" id="PTHR11567:SF127">
    <property type="entry name" value="HISTIDINE ACID PHOSPHATASE"/>
    <property type="match status" value="1"/>
</dbReference>
<dbReference type="SUPFAM" id="SSF53254">
    <property type="entry name" value="Phosphoglycerate mutase-like"/>
    <property type="match status" value="1"/>
</dbReference>
<keyword evidence="3" id="KW-0472">Membrane</keyword>
<organism evidence="4">
    <name type="scientific">Pyricularia oryzae (strain Y34)</name>
    <name type="common">Rice blast fungus</name>
    <name type="synonym">Magnaporthe oryzae</name>
    <dbReference type="NCBI Taxonomy" id="1143189"/>
    <lineage>
        <taxon>Eukaryota</taxon>
        <taxon>Fungi</taxon>
        <taxon>Dikarya</taxon>
        <taxon>Ascomycota</taxon>
        <taxon>Pezizomycotina</taxon>
        <taxon>Sordariomycetes</taxon>
        <taxon>Sordariomycetidae</taxon>
        <taxon>Magnaporthales</taxon>
        <taxon>Pyriculariaceae</taxon>
        <taxon>Pyricularia</taxon>
    </lineage>
</organism>
<dbReference type="Proteomes" id="UP000011086">
    <property type="component" value="Unassembled WGS sequence"/>
</dbReference>
<evidence type="ECO:0000313" key="4">
    <source>
        <dbReference type="EMBL" id="ELQ39712.1"/>
    </source>
</evidence>
<evidence type="ECO:0000256" key="3">
    <source>
        <dbReference type="SAM" id="Phobius"/>
    </source>
</evidence>
<feature type="transmembrane region" description="Helical" evidence="3">
    <location>
        <begin position="505"/>
        <end position="530"/>
    </location>
</feature>
<reference evidence="4" key="1">
    <citation type="journal article" date="2012" name="PLoS Genet.">
        <title>Comparative analysis of the genomes of two field isolates of the rice blast fungus Magnaporthe oryzae.</title>
        <authorList>
            <person name="Xue M."/>
            <person name="Yang J."/>
            <person name="Li Z."/>
            <person name="Hu S."/>
            <person name="Yao N."/>
            <person name="Dean R.A."/>
            <person name="Zhao W."/>
            <person name="Shen M."/>
            <person name="Zhang H."/>
            <person name="Li C."/>
            <person name="Liu L."/>
            <person name="Cao L."/>
            <person name="Xu X."/>
            <person name="Xing Y."/>
            <person name="Hsiang T."/>
            <person name="Zhang Z."/>
            <person name="Xu J.R."/>
            <person name="Peng Y.L."/>
        </authorList>
    </citation>
    <scope>NUCLEOTIDE SEQUENCE</scope>
    <source>
        <strain evidence="4">Y34</strain>
    </source>
</reference>
<sequence>MPDLFTGTPWTGDGRHQRAAKDIRHNATLRLATRSRAMGQSFHRPVTCGRLGVLAQSASSEEIVWSSVAYVYHGERQPLVALGSPVLTPLGAQQMLAQGAHFRSRYLGSGTSESTGSSYRIPSLDPDSLDSTKISILSSDDAYVSSSAIAFMQGLYPPVTGTMAGIAGGASVARLANNSFVEFPLNGYQYPRVQASSMLSSESVWTQGYRDCPSKTHSELDIVKNEEMKKLRADSQPLFNKFRDVLLESSGLFKSDSGLEYDYFGNAYDVYDFVRYNYTHDNATQTIIPRADIDSLQKYAARQQQELHGNLTVSGTEPKDQIRAIGGKTLATRIVSQIRASGNDLVSTHSSLQKSKLTLIFGSHEPLVSLFSLTGLVNGNSRQVFEALPSPGAAILFETFTAGDRAPENGQQPRVEDLLVRFLYRNSSEDSAPFVAYPLFGRGNSEWQMRYTEFTEAMDRIVVPTWQLWCAACGHGATFCPGNKAVTSGLDGVSASYTSRGNMSLAVAGVIGAVAALALMTILTAMVALLGGLRVSRRNQTQAHGSGGPFASGGFRGKEKRENDRDVQVTPGGIRHERSGSWELRSAAPQSNQQAARDVSPRPGLSVLRPQGSQMPGKRGGDVSPLDDETGSIFGASPVEPRSAI</sequence>
<dbReference type="InterPro" id="IPR000560">
    <property type="entry name" value="His_Pase_clade-2"/>
</dbReference>
<accession>A0AA97PM66</accession>
<evidence type="ECO:0008006" key="5">
    <source>
        <dbReference type="Google" id="ProtNLM"/>
    </source>
</evidence>
<comment type="similarity">
    <text evidence="1">Belongs to the histidine acid phosphatase family.</text>
</comment>
<dbReference type="EMBL" id="JH793132">
    <property type="protein sequence ID" value="ELQ39712.1"/>
    <property type="molecule type" value="Genomic_DNA"/>
</dbReference>
<protein>
    <recommendedName>
        <fullName evidence="5">Phosphoglycerate mutase-like protein</fullName>
    </recommendedName>
</protein>
<evidence type="ECO:0000256" key="2">
    <source>
        <dbReference type="SAM" id="MobiDB-lite"/>
    </source>
</evidence>
<keyword evidence="3" id="KW-1133">Transmembrane helix</keyword>
<feature type="region of interest" description="Disordered" evidence="2">
    <location>
        <begin position="539"/>
        <end position="645"/>
    </location>
</feature>
<dbReference type="Gene3D" id="3.40.50.1240">
    <property type="entry name" value="Phosphoglycerate mutase-like"/>
    <property type="match status" value="1"/>
</dbReference>
<proteinExistence type="inferred from homology"/>
<dbReference type="GO" id="GO:0016791">
    <property type="term" value="F:phosphatase activity"/>
    <property type="evidence" value="ECO:0007669"/>
    <property type="project" value="TreeGrafter"/>
</dbReference>
<gene>
    <name evidence="4" type="ORF">OOU_Y34scaffold00487g57</name>
</gene>
<dbReference type="AlphaFoldDB" id="A0AA97PM66"/>
<feature type="compositionally biased region" description="Gly residues" evidence="2">
    <location>
        <begin position="545"/>
        <end position="555"/>
    </location>
</feature>
<dbReference type="InterPro" id="IPR050645">
    <property type="entry name" value="Histidine_acid_phosphatase"/>
</dbReference>
<feature type="compositionally biased region" description="Basic and acidic residues" evidence="2">
    <location>
        <begin position="556"/>
        <end position="567"/>
    </location>
</feature>
<dbReference type="InterPro" id="IPR029033">
    <property type="entry name" value="His_PPase_superfam"/>
</dbReference>
<dbReference type="PANTHER" id="PTHR11567">
    <property type="entry name" value="ACID PHOSPHATASE-RELATED"/>
    <property type="match status" value="1"/>
</dbReference>